<accession>A0A9P0JNE2</accession>
<dbReference type="InterPro" id="IPR006578">
    <property type="entry name" value="MADF-dom"/>
</dbReference>
<dbReference type="OrthoDB" id="10071528at2759"/>
<gene>
    <name evidence="3" type="ORF">ACAOBT_LOCUS2446</name>
</gene>
<evidence type="ECO:0000256" key="1">
    <source>
        <dbReference type="SAM" id="MobiDB-lite"/>
    </source>
</evidence>
<dbReference type="EMBL" id="CAKOFQ010006675">
    <property type="protein sequence ID" value="CAH1958067.1"/>
    <property type="molecule type" value="Genomic_DNA"/>
</dbReference>
<evidence type="ECO:0000313" key="3">
    <source>
        <dbReference type="EMBL" id="CAH1958067.1"/>
    </source>
</evidence>
<reference evidence="3" key="1">
    <citation type="submission" date="2022-03" db="EMBL/GenBank/DDBJ databases">
        <authorList>
            <person name="Sayadi A."/>
        </authorList>
    </citation>
    <scope>NUCLEOTIDE SEQUENCE</scope>
</reference>
<evidence type="ECO:0000313" key="4">
    <source>
        <dbReference type="Proteomes" id="UP001152888"/>
    </source>
</evidence>
<protein>
    <recommendedName>
        <fullName evidence="2">MADF domain-containing protein</fullName>
    </recommendedName>
</protein>
<dbReference type="PROSITE" id="PS51029">
    <property type="entry name" value="MADF"/>
    <property type="match status" value="1"/>
</dbReference>
<dbReference type="Proteomes" id="UP001152888">
    <property type="component" value="Unassembled WGS sequence"/>
</dbReference>
<dbReference type="AlphaFoldDB" id="A0A9P0JNE2"/>
<proteinExistence type="predicted"/>
<keyword evidence="4" id="KW-1185">Reference proteome</keyword>
<sequence length="189" mass="21884">MEITIDSEALILLIEHRTVLWDKNFNTYKNKQLTISAWREICCLLRPDFNELDEKESQAYGKLVSTKWSNLRDAWTRANKKEVKKSGAGANFSKPYIYKEQKVVEQNRTHDSLKNCPPTDEFPEASAAEPAATTSEVPRTSKKQNSMHLDEKMCQFLDSRLSDEERTSNALFFTDFRISNRHAVINPKH</sequence>
<feature type="domain" description="MADF" evidence="2">
    <location>
        <begin position="9"/>
        <end position="110"/>
    </location>
</feature>
<comment type="caution">
    <text evidence="3">The sequence shown here is derived from an EMBL/GenBank/DDBJ whole genome shotgun (WGS) entry which is preliminary data.</text>
</comment>
<evidence type="ECO:0000259" key="2">
    <source>
        <dbReference type="PROSITE" id="PS51029"/>
    </source>
</evidence>
<feature type="compositionally biased region" description="Low complexity" evidence="1">
    <location>
        <begin position="124"/>
        <end position="136"/>
    </location>
</feature>
<feature type="region of interest" description="Disordered" evidence="1">
    <location>
        <begin position="118"/>
        <end position="146"/>
    </location>
</feature>
<dbReference type="Pfam" id="PF10545">
    <property type="entry name" value="MADF_DNA_bdg"/>
    <property type="match status" value="1"/>
</dbReference>
<name>A0A9P0JNE2_ACAOB</name>
<organism evidence="3 4">
    <name type="scientific">Acanthoscelides obtectus</name>
    <name type="common">Bean weevil</name>
    <name type="synonym">Bruchus obtectus</name>
    <dbReference type="NCBI Taxonomy" id="200917"/>
    <lineage>
        <taxon>Eukaryota</taxon>
        <taxon>Metazoa</taxon>
        <taxon>Ecdysozoa</taxon>
        <taxon>Arthropoda</taxon>
        <taxon>Hexapoda</taxon>
        <taxon>Insecta</taxon>
        <taxon>Pterygota</taxon>
        <taxon>Neoptera</taxon>
        <taxon>Endopterygota</taxon>
        <taxon>Coleoptera</taxon>
        <taxon>Polyphaga</taxon>
        <taxon>Cucujiformia</taxon>
        <taxon>Chrysomeloidea</taxon>
        <taxon>Chrysomelidae</taxon>
        <taxon>Bruchinae</taxon>
        <taxon>Bruchini</taxon>
        <taxon>Acanthoscelides</taxon>
    </lineage>
</organism>